<evidence type="ECO:0000313" key="2">
    <source>
        <dbReference type="Proteomes" id="UP000019149"/>
    </source>
</evidence>
<comment type="caution">
    <text evidence="1">The sequence shown here is derived from an EMBL/GenBank/DDBJ whole genome shotgun (WGS) entry which is preliminary data.</text>
</comment>
<protein>
    <submittedName>
        <fullName evidence="1">Uncharacterized protein</fullName>
    </submittedName>
</protein>
<keyword evidence="2" id="KW-1185">Reference proteome</keyword>
<accession>W6U891</accession>
<proteinExistence type="predicted"/>
<dbReference type="Proteomes" id="UP000019149">
    <property type="component" value="Unassembled WGS sequence"/>
</dbReference>
<sequence length="68" mass="7584">MEDWEHRINATCKAHSLQSRLYIQQSDSIDIALLCRLRRCDIQKGGGEEGNTLARGALKFLPAGLNIS</sequence>
<dbReference type="KEGG" id="egl:EGR_10515"/>
<evidence type="ECO:0000313" key="1">
    <source>
        <dbReference type="EMBL" id="EUB54622.1"/>
    </source>
</evidence>
<name>W6U891_ECHGR</name>
<dbReference type="EMBL" id="APAU02000228">
    <property type="protein sequence ID" value="EUB54622.1"/>
    <property type="molecule type" value="Genomic_DNA"/>
</dbReference>
<dbReference type="CTD" id="36346230"/>
<organism evidence="1 2">
    <name type="scientific">Echinococcus granulosus</name>
    <name type="common">Hydatid tapeworm</name>
    <dbReference type="NCBI Taxonomy" id="6210"/>
    <lineage>
        <taxon>Eukaryota</taxon>
        <taxon>Metazoa</taxon>
        <taxon>Spiralia</taxon>
        <taxon>Lophotrochozoa</taxon>
        <taxon>Platyhelminthes</taxon>
        <taxon>Cestoda</taxon>
        <taxon>Eucestoda</taxon>
        <taxon>Cyclophyllidea</taxon>
        <taxon>Taeniidae</taxon>
        <taxon>Echinococcus</taxon>
        <taxon>Echinococcus granulosus group</taxon>
    </lineage>
</organism>
<dbReference type="GeneID" id="36346230"/>
<dbReference type="RefSeq" id="XP_024345818.1">
    <property type="nucleotide sequence ID" value="XM_024499764.1"/>
</dbReference>
<reference evidence="1 2" key="1">
    <citation type="journal article" date="2013" name="Nat. Genet.">
        <title>The genome of the hydatid tapeworm Echinococcus granulosus.</title>
        <authorList>
            <person name="Zheng H."/>
            <person name="Zhang W."/>
            <person name="Zhang L."/>
            <person name="Zhang Z."/>
            <person name="Li J."/>
            <person name="Lu G."/>
            <person name="Zhu Y."/>
            <person name="Wang Y."/>
            <person name="Huang Y."/>
            <person name="Liu J."/>
            <person name="Kang H."/>
            <person name="Chen J."/>
            <person name="Wang L."/>
            <person name="Chen A."/>
            <person name="Yu S."/>
            <person name="Gao Z."/>
            <person name="Jin L."/>
            <person name="Gu W."/>
            <person name="Wang Z."/>
            <person name="Zhao L."/>
            <person name="Shi B."/>
            <person name="Wen H."/>
            <person name="Lin R."/>
            <person name="Jones M.K."/>
            <person name="Brejova B."/>
            <person name="Vinar T."/>
            <person name="Zhao G."/>
            <person name="McManus D.P."/>
            <person name="Chen Z."/>
            <person name="Zhou Y."/>
            <person name="Wang S."/>
        </authorList>
    </citation>
    <scope>NUCLEOTIDE SEQUENCE [LARGE SCALE GENOMIC DNA]</scope>
</reference>
<gene>
    <name evidence="1" type="ORF">EGR_10515</name>
</gene>
<dbReference type="AlphaFoldDB" id="W6U891"/>